<evidence type="ECO:0000256" key="1">
    <source>
        <dbReference type="ARBA" id="ARBA00011955"/>
    </source>
</evidence>
<evidence type="ECO:0000313" key="13">
    <source>
        <dbReference type="EMBL" id="EEU99432.1"/>
    </source>
</evidence>
<feature type="binding site" evidence="11">
    <location>
        <position position="316"/>
    </location>
    <ligand>
        <name>Mg(2+)</name>
        <dbReference type="ChEBI" id="CHEBI:18420"/>
    </ligand>
</feature>
<evidence type="ECO:0000256" key="6">
    <source>
        <dbReference type="ARBA" id="ARBA00022827"/>
    </source>
</evidence>
<keyword evidence="6 10" id="KW-0274">FAD</keyword>
<dbReference type="PIRSF" id="PIRSF006268">
    <property type="entry name" value="ApbE"/>
    <property type="match status" value="1"/>
</dbReference>
<feature type="binding site" evidence="11">
    <location>
        <position position="312"/>
    </location>
    <ligand>
        <name>Mg(2+)</name>
        <dbReference type="ChEBI" id="CHEBI:18420"/>
    </ligand>
</feature>
<comment type="function">
    <text evidence="12">Flavin transferase that catalyzes the transfer of the FMN moiety of FAD and its covalent binding to the hydroxyl group of a threonine residue in a target flavoprotein.</text>
</comment>
<evidence type="ECO:0000256" key="10">
    <source>
        <dbReference type="PIRNR" id="PIRNR006268"/>
    </source>
</evidence>
<dbReference type="PANTHER" id="PTHR30040:SF2">
    <property type="entry name" value="FAD:PROTEIN FMN TRANSFERASE"/>
    <property type="match status" value="1"/>
</dbReference>
<organism evidence="13 14">
    <name type="scientific">Roseburia intestinalis L1-82</name>
    <dbReference type="NCBI Taxonomy" id="536231"/>
    <lineage>
        <taxon>Bacteria</taxon>
        <taxon>Bacillati</taxon>
        <taxon>Bacillota</taxon>
        <taxon>Clostridia</taxon>
        <taxon>Lachnospirales</taxon>
        <taxon>Lachnospiraceae</taxon>
        <taxon>Roseburia</taxon>
    </lineage>
</organism>
<evidence type="ECO:0000313" key="14">
    <source>
        <dbReference type="Proteomes" id="UP000004828"/>
    </source>
</evidence>
<dbReference type="Pfam" id="PF02424">
    <property type="entry name" value="ApbE"/>
    <property type="match status" value="1"/>
</dbReference>
<dbReference type="GO" id="GO:0005886">
    <property type="term" value="C:plasma membrane"/>
    <property type="evidence" value="ECO:0007669"/>
    <property type="project" value="UniProtKB-SubCell"/>
</dbReference>
<reference evidence="13 14" key="1">
    <citation type="submission" date="2009-08" db="EMBL/GenBank/DDBJ databases">
        <authorList>
            <person name="Weinstock G."/>
            <person name="Sodergren E."/>
            <person name="Clifton S."/>
            <person name="Fulton L."/>
            <person name="Fulton B."/>
            <person name="Courtney L."/>
            <person name="Fronick C."/>
            <person name="Harrison M."/>
            <person name="Strong C."/>
            <person name="Farmer C."/>
            <person name="Delahaunty K."/>
            <person name="Markovic C."/>
            <person name="Hall O."/>
            <person name="Minx P."/>
            <person name="Tomlinson C."/>
            <person name="Mitreva M."/>
            <person name="Nelson J."/>
            <person name="Hou S."/>
            <person name="Wollam A."/>
            <person name="Pepin K.H."/>
            <person name="Johnson M."/>
            <person name="Bhonagiri V."/>
            <person name="Nash W.E."/>
            <person name="Warren W."/>
            <person name="Chinwalla A."/>
            <person name="Mardis E.R."/>
            <person name="Wilson R.K."/>
        </authorList>
    </citation>
    <scope>NUCLEOTIDE SEQUENCE [LARGE SCALE GENOMIC DNA]</scope>
    <source>
        <strain evidence="13 14">L1-82</strain>
    </source>
</reference>
<dbReference type="InterPro" id="IPR024932">
    <property type="entry name" value="ApbE"/>
</dbReference>
<evidence type="ECO:0000256" key="2">
    <source>
        <dbReference type="ARBA" id="ARBA00016337"/>
    </source>
</evidence>
<comment type="cofactor">
    <cofactor evidence="11">
        <name>Mg(2+)</name>
        <dbReference type="ChEBI" id="CHEBI:18420"/>
    </cofactor>
    <cofactor evidence="11">
        <name>Mn(2+)</name>
        <dbReference type="ChEBI" id="CHEBI:29035"/>
    </cofactor>
    <text evidence="11">Magnesium. Can also use manganese.</text>
</comment>
<evidence type="ECO:0000256" key="8">
    <source>
        <dbReference type="ARBA" id="ARBA00031306"/>
    </source>
</evidence>
<keyword evidence="5 10" id="KW-0479">Metal-binding</keyword>
<dbReference type="Proteomes" id="UP000004828">
    <property type="component" value="Unassembled WGS sequence"/>
</dbReference>
<evidence type="ECO:0000256" key="3">
    <source>
        <dbReference type="ARBA" id="ARBA00022630"/>
    </source>
</evidence>
<comment type="caution">
    <text evidence="13">The sequence shown here is derived from an EMBL/GenBank/DDBJ whole genome shotgun (WGS) entry which is preliminary data.</text>
</comment>
<feature type="binding site" evidence="11">
    <location>
        <position position="198"/>
    </location>
    <ligand>
        <name>Mg(2+)</name>
        <dbReference type="ChEBI" id="CHEBI:18420"/>
    </ligand>
</feature>
<keyword evidence="4 10" id="KW-0808">Transferase</keyword>
<dbReference type="PANTHER" id="PTHR30040">
    <property type="entry name" value="THIAMINE BIOSYNTHESIS LIPOPROTEIN APBE"/>
    <property type="match status" value="1"/>
</dbReference>
<dbReference type="GO" id="GO:0016740">
    <property type="term" value="F:transferase activity"/>
    <property type="evidence" value="ECO:0007669"/>
    <property type="project" value="UniProtKB-UniRule"/>
</dbReference>
<evidence type="ECO:0000256" key="7">
    <source>
        <dbReference type="ARBA" id="ARBA00022842"/>
    </source>
</evidence>
<dbReference type="SUPFAM" id="SSF143631">
    <property type="entry name" value="ApbE-like"/>
    <property type="match status" value="1"/>
</dbReference>
<dbReference type="GO" id="GO:0046872">
    <property type="term" value="F:metal ion binding"/>
    <property type="evidence" value="ECO:0007669"/>
    <property type="project" value="UniProtKB-UniRule"/>
</dbReference>
<protein>
    <recommendedName>
        <fullName evidence="2 10">FAD:protein FMN transferase</fullName>
        <ecNumber evidence="1 10">2.7.1.180</ecNumber>
    </recommendedName>
    <alternativeName>
        <fullName evidence="8 10">Flavin transferase</fullName>
    </alternativeName>
</protein>
<dbReference type="HOGENOM" id="CLU_044403_1_0_9"/>
<dbReference type="EC" id="2.7.1.180" evidence="1 10"/>
<accession>C7GFI7</accession>
<keyword evidence="7 10" id="KW-0460">Magnesium</keyword>
<comment type="subcellular location">
    <subcellularLocation>
        <location evidence="12">Cell inner membrane</location>
        <topology evidence="12">Lipid-anchor</topology>
        <orientation evidence="12">Periplasmic side</orientation>
    </subcellularLocation>
</comment>
<evidence type="ECO:0000256" key="5">
    <source>
        <dbReference type="ARBA" id="ARBA00022723"/>
    </source>
</evidence>
<name>C7GFI7_9FIRM</name>
<keyword evidence="12" id="KW-0997">Cell inner membrane</keyword>
<evidence type="ECO:0000256" key="4">
    <source>
        <dbReference type="ARBA" id="ARBA00022679"/>
    </source>
</evidence>
<evidence type="ECO:0000256" key="12">
    <source>
        <dbReference type="RuleBase" id="RU363002"/>
    </source>
</evidence>
<proteinExistence type="inferred from homology"/>
<sequence length="363" mass="39411">MENNLKNKIFMKRNYRLFLCILLSMPVLLLSGCDLPSRLNFGKTSGSGESISKSGFYFNTVITVTLYGTKDETLLDDCFSLADTYENYFSNTIADSDVSKINAADGAPVTVHEETAELIKKGLYYGDLSNGKFDITIGKLSDLWDVSTKALLEKTDASMIPSDDEIKKALTTVDYQNVVVDGNTVTLKDPSAKIDLGGIAKGYIADRMKDYLNQKGAACGYINLGGNVLCLGAKPDGSSYNIGIQRPFDDEGAAMLAVSVTDQTVVSSGVYERYFEVDGKRYHHILDTATGYPYDNGLLGVSIITDESVDGDGLSTTCFALGLADGMALVESLDNTEAVFITEDYELHFSSGMGTKIPYQVME</sequence>
<gene>
    <name evidence="13" type="ORF">ROSINTL182_08694</name>
</gene>
<keyword evidence="12" id="KW-0449">Lipoprotein</keyword>
<keyword evidence="12" id="KW-0472">Membrane</keyword>
<comment type="catalytic activity">
    <reaction evidence="9 10 12">
        <text>L-threonyl-[protein] + FAD = FMN-L-threonyl-[protein] + AMP + H(+)</text>
        <dbReference type="Rhea" id="RHEA:36847"/>
        <dbReference type="Rhea" id="RHEA-COMP:11060"/>
        <dbReference type="Rhea" id="RHEA-COMP:11061"/>
        <dbReference type="ChEBI" id="CHEBI:15378"/>
        <dbReference type="ChEBI" id="CHEBI:30013"/>
        <dbReference type="ChEBI" id="CHEBI:57692"/>
        <dbReference type="ChEBI" id="CHEBI:74257"/>
        <dbReference type="ChEBI" id="CHEBI:456215"/>
        <dbReference type="EC" id="2.7.1.180"/>
    </reaction>
</comment>
<comment type="similarity">
    <text evidence="10 12">Belongs to the ApbE family.</text>
</comment>
<dbReference type="PROSITE" id="PS51257">
    <property type="entry name" value="PROKAR_LIPOPROTEIN"/>
    <property type="match status" value="1"/>
</dbReference>
<evidence type="ECO:0000256" key="11">
    <source>
        <dbReference type="PIRSR" id="PIRSR006268-2"/>
    </source>
</evidence>
<dbReference type="AlphaFoldDB" id="C7GFI7"/>
<dbReference type="InterPro" id="IPR003374">
    <property type="entry name" value="ApbE-like_sf"/>
</dbReference>
<keyword evidence="3 10" id="KW-0285">Flavoprotein</keyword>
<evidence type="ECO:0000256" key="9">
    <source>
        <dbReference type="ARBA" id="ARBA00048540"/>
    </source>
</evidence>
<dbReference type="Gene3D" id="3.10.520.10">
    <property type="entry name" value="ApbE-like domains"/>
    <property type="match status" value="1"/>
</dbReference>
<dbReference type="EMBL" id="ABYJ02000206">
    <property type="protein sequence ID" value="EEU99432.1"/>
    <property type="molecule type" value="Genomic_DNA"/>
</dbReference>
<keyword evidence="12" id="KW-1003">Cell membrane</keyword>